<protein>
    <submittedName>
        <fullName evidence="1">DUF1501 domain-containing protein</fullName>
    </submittedName>
</protein>
<comment type="caution">
    <text evidence="1">The sequence shown here is derived from an EMBL/GenBank/DDBJ whole genome shotgun (WGS) entry which is preliminary data.</text>
</comment>
<dbReference type="Proteomes" id="UP001239462">
    <property type="component" value="Unassembled WGS sequence"/>
</dbReference>
<gene>
    <name evidence="1" type="ORF">QTN89_13705</name>
</gene>
<dbReference type="Pfam" id="PF07394">
    <property type="entry name" value="DUF1501"/>
    <property type="match status" value="1"/>
</dbReference>
<dbReference type="RefSeq" id="WP_289164132.1">
    <property type="nucleotide sequence ID" value="NZ_JASZZN010000009.1"/>
</dbReference>
<dbReference type="PANTHER" id="PTHR43737">
    <property type="entry name" value="BLL7424 PROTEIN"/>
    <property type="match status" value="1"/>
</dbReference>
<accession>A0ABT7PJ32</accession>
<dbReference type="EMBL" id="JASZZN010000009">
    <property type="protein sequence ID" value="MDM4016494.1"/>
    <property type="molecule type" value="Genomic_DNA"/>
</dbReference>
<dbReference type="InterPro" id="IPR010869">
    <property type="entry name" value="DUF1501"/>
</dbReference>
<reference evidence="1 2" key="1">
    <citation type="submission" date="2023-06" db="EMBL/GenBank/DDBJ databases">
        <title>Roseiconus lacunae JC819 isolated from Gulf of Mannar region, Tamil Nadu.</title>
        <authorList>
            <person name="Pk S."/>
            <person name="Ch S."/>
            <person name="Ch V.R."/>
        </authorList>
    </citation>
    <scope>NUCLEOTIDE SEQUENCE [LARGE SCALE GENOMIC DNA]</scope>
    <source>
        <strain evidence="1 2">JC819</strain>
    </source>
</reference>
<dbReference type="InterPro" id="IPR017850">
    <property type="entry name" value="Alkaline_phosphatase_core_sf"/>
</dbReference>
<dbReference type="Gene3D" id="3.40.720.10">
    <property type="entry name" value="Alkaline Phosphatase, subunit A"/>
    <property type="match status" value="1"/>
</dbReference>
<sequence length="467" mass="51187">MHMQSSRRRFLGQSAGALSSIAMTSLADANGGSPSLSATHFAPKAKQVIEIFCSGAISHVDTFDYKPELIRLDGKPMPGQENLVSFQGPNGNLTAPLWKFRPRGQTGKMISDLVPQIGSIADELCFIHSLTNKSNTHGPAENVMNTGFTFDGFPSMGAWINFALGSENENLPAFVAIEDPRGMPQSGPNNWASGFLPAAVQGTPFSTTKPIRHLQRPDSVSPHADRSARQTLLRLEREMRRKFSGDQTIAARAASYELAARMQLSVPDVVSLDEESGHTRRLYGADSKNETKAAFARNCILARRLVERGVRFVQLFNGAYASGGRINWDGHSRLKEQYDVHGEILDQPVAGLLKDLKQRGMLESTLVIFATEFGRMPMFQAGTFGRDHNPNGFTCWLAGAGVKRGFSYGATDDFGFAATEGKATVHDFHATILHLLGLDHKKLTFYHNGIHRRLTDVHGHVIKDVLA</sequence>
<evidence type="ECO:0000313" key="2">
    <source>
        <dbReference type="Proteomes" id="UP001239462"/>
    </source>
</evidence>
<dbReference type="InterPro" id="IPR006311">
    <property type="entry name" value="TAT_signal"/>
</dbReference>
<organism evidence="1 2">
    <name type="scientific">Roseiconus lacunae</name>
    <dbReference type="NCBI Taxonomy" id="2605694"/>
    <lineage>
        <taxon>Bacteria</taxon>
        <taxon>Pseudomonadati</taxon>
        <taxon>Planctomycetota</taxon>
        <taxon>Planctomycetia</taxon>
        <taxon>Pirellulales</taxon>
        <taxon>Pirellulaceae</taxon>
        <taxon>Roseiconus</taxon>
    </lineage>
</organism>
<dbReference type="SUPFAM" id="SSF53649">
    <property type="entry name" value="Alkaline phosphatase-like"/>
    <property type="match status" value="1"/>
</dbReference>
<proteinExistence type="predicted"/>
<name>A0ABT7PJ32_9BACT</name>
<dbReference type="PROSITE" id="PS51318">
    <property type="entry name" value="TAT"/>
    <property type="match status" value="1"/>
</dbReference>
<evidence type="ECO:0000313" key="1">
    <source>
        <dbReference type="EMBL" id="MDM4016494.1"/>
    </source>
</evidence>
<dbReference type="PANTHER" id="PTHR43737:SF1">
    <property type="entry name" value="DUF1501 DOMAIN-CONTAINING PROTEIN"/>
    <property type="match status" value="1"/>
</dbReference>
<keyword evidence="2" id="KW-1185">Reference proteome</keyword>